<dbReference type="InterPro" id="IPR050870">
    <property type="entry name" value="FAST_kinase"/>
</dbReference>
<accession>A0A250X287</accession>
<comment type="caution">
    <text evidence="3">The sequence shown here is derived from an EMBL/GenBank/DDBJ whole genome shotgun (WGS) entry which is preliminary data.</text>
</comment>
<dbReference type="PROSITE" id="PS51286">
    <property type="entry name" value="RAP"/>
    <property type="match status" value="1"/>
</dbReference>
<evidence type="ECO:0000259" key="2">
    <source>
        <dbReference type="PROSITE" id="PS51286"/>
    </source>
</evidence>
<feature type="domain" description="RAP" evidence="2">
    <location>
        <begin position="798"/>
        <end position="870"/>
    </location>
</feature>
<dbReference type="GO" id="GO:0003723">
    <property type="term" value="F:RNA binding"/>
    <property type="evidence" value="ECO:0007669"/>
    <property type="project" value="TreeGrafter"/>
</dbReference>
<organism evidence="3 4">
    <name type="scientific">Chlamydomonas eustigma</name>
    <dbReference type="NCBI Taxonomy" id="1157962"/>
    <lineage>
        <taxon>Eukaryota</taxon>
        <taxon>Viridiplantae</taxon>
        <taxon>Chlorophyta</taxon>
        <taxon>core chlorophytes</taxon>
        <taxon>Chlorophyceae</taxon>
        <taxon>CS clade</taxon>
        <taxon>Chlamydomonadales</taxon>
        <taxon>Chlamydomonadaceae</taxon>
        <taxon>Chlamydomonas</taxon>
    </lineage>
</organism>
<dbReference type="GO" id="GO:0000963">
    <property type="term" value="P:mitochondrial RNA processing"/>
    <property type="evidence" value="ECO:0007669"/>
    <property type="project" value="TreeGrafter"/>
</dbReference>
<evidence type="ECO:0000313" key="3">
    <source>
        <dbReference type="EMBL" id="GAX77203.1"/>
    </source>
</evidence>
<gene>
    <name evidence="3" type="ORF">CEUSTIGMA_g4649.t1</name>
</gene>
<dbReference type="EMBL" id="BEGY01000023">
    <property type="protein sequence ID" value="GAX77203.1"/>
    <property type="molecule type" value="Genomic_DNA"/>
</dbReference>
<dbReference type="Pfam" id="PF26188">
    <property type="entry name" value="RESC6"/>
    <property type="match status" value="1"/>
</dbReference>
<dbReference type="AlphaFoldDB" id="A0A250X287"/>
<dbReference type="Pfam" id="PF08373">
    <property type="entry name" value="RAP"/>
    <property type="match status" value="1"/>
</dbReference>
<dbReference type="InterPro" id="IPR058917">
    <property type="entry name" value="RESC6_dom"/>
</dbReference>
<dbReference type="PANTHER" id="PTHR21228">
    <property type="entry name" value="FAST LEU-RICH DOMAIN-CONTAINING"/>
    <property type="match status" value="1"/>
</dbReference>
<dbReference type="OrthoDB" id="551578at2759"/>
<dbReference type="GO" id="GO:0035770">
    <property type="term" value="C:ribonucleoprotein granule"/>
    <property type="evidence" value="ECO:0007669"/>
    <property type="project" value="TreeGrafter"/>
</dbReference>
<reference evidence="3 4" key="1">
    <citation type="submission" date="2017-08" db="EMBL/GenBank/DDBJ databases">
        <title>Acidophilic green algal genome provides insights into adaptation to an acidic environment.</title>
        <authorList>
            <person name="Hirooka S."/>
            <person name="Hirose Y."/>
            <person name="Kanesaki Y."/>
            <person name="Higuchi S."/>
            <person name="Fujiwara T."/>
            <person name="Onuma R."/>
            <person name="Era A."/>
            <person name="Ohbayashi R."/>
            <person name="Uzuka A."/>
            <person name="Nozaki H."/>
            <person name="Yoshikawa H."/>
            <person name="Miyagishima S.Y."/>
        </authorList>
    </citation>
    <scope>NUCLEOTIDE SEQUENCE [LARGE SCALE GENOMIC DNA]</scope>
    <source>
        <strain evidence="3 4">NIES-2499</strain>
    </source>
</reference>
<dbReference type="GO" id="GO:0044528">
    <property type="term" value="P:regulation of mitochondrial mRNA stability"/>
    <property type="evidence" value="ECO:0007669"/>
    <property type="project" value="TreeGrafter"/>
</dbReference>
<keyword evidence="1" id="KW-1133">Transmembrane helix</keyword>
<dbReference type="GO" id="GO:0005759">
    <property type="term" value="C:mitochondrial matrix"/>
    <property type="evidence" value="ECO:0007669"/>
    <property type="project" value="TreeGrafter"/>
</dbReference>
<keyword evidence="1" id="KW-0472">Membrane</keyword>
<dbReference type="GO" id="GO:1901259">
    <property type="term" value="P:chloroplast rRNA processing"/>
    <property type="evidence" value="ECO:0007669"/>
    <property type="project" value="TreeGrafter"/>
</dbReference>
<dbReference type="PANTHER" id="PTHR21228:SF40">
    <property type="entry name" value="LD45607P"/>
    <property type="match status" value="1"/>
</dbReference>
<feature type="transmembrane region" description="Helical" evidence="1">
    <location>
        <begin position="1095"/>
        <end position="1115"/>
    </location>
</feature>
<dbReference type="InterPro" id="IPR013584">
    <property type="entry name" value="RAP"/>
</dbReference>
<evidence type="ECO:0000313" key="4">
    <source>
        <dbReference type="Proteomes" id="UP000232323"/>
    </source>
</evidence>
<evidence type="ECO:0000256" key="1">
    <source>
        <dbReference type="SAM" id="Phobius"/>
    </source>
</evidence>
<sequence length="1120" mass="124018">MKNAYCVDMKPLLMVTAPGSQKLKPSIHHQRLLTTRIKSALNIQDILDLLSGNRDCLNHIHAATAVLQASKILKEATRHDLASSFLLIVAISRHHVAEMEARGIANCLWAAATCGCARTEMVTQFIHALATRAIYCLPEFKERELSTVVYSLAKLHEECLVPPRSSRGHTVTAPMKHSRDFSTPPLAPTALLLPLLQEASQRLVIFSAQDLSITAWSLAVLGHHDMAFMDRLLLVIQLRVQDMTSHDFTHILYAVGRFKHDGASMTSSVTTTVDCLLHSFAGLKARCHPLPVFNAQQLCNCAWALAVLEYYECAGFISALLSLASCCPQEFVPQGYSNFLHALAKLRQGSCKSLSCSSVQQCDRYPPCRSLSCSSVQQCDRYPTKLEAQLKTTVLSLLQVAESKLPHFSSQNVANTLWALSVLERKENIDFITGLLRRSSALMSQFSAQDLSNTIWSLARLGHNDAKFIKSIIPQACHCLKDFTPQHLSNMSWSLAKLDFYDAEFLNLLLEQAHAKISHFKPQELSNLLWSLAELRHMPDDDLFSSIMQEGIAKVQSFTAQNLTNTLWAAAVLNMRSCQEACMKLLSASASRSAELNAQNLSNALWASAVLELYPSGYCETSATLLKVGAGDTVSTCCSDFLPSNGSQAINLCGCVPNYTRTLLQEVYSCRHDMVLENKRQVLQLILCVENGRGCKEKQHDEQVANRASHHSAAPQQCCLLQPWYQDLRRYCLTACLENTFVAPSFTQLEVLESVRSLPLFQNAVSEQLTAHGLLSIDIAVEVHFADGTSQAEDCQRIAIEVDGPSHFMRNSPESAHGATVLRNRMLGLWGWTVLSVLAAEWPLTRHLTTCSQRNHRLKRLEERIQSVIKYKRNHSGPRSCSETCIKLPVPSSLCIQSSLSIELPQQLLVSQDCLLSVSPSSAESTDSCRSPASSAESASSFETNRLSELHNVESLSASGLSMQTLSLVKGGRRCRGKKPQKLFKEVRHGQEEAHHTSNVMKKEEQLSSYRMGAYAALKLSPTQVTEISSSQDKLHSNQSAAMRVTEIRQATSCLSSVHKKSQVSICRKGYNVSSTRTSLPPLSQTRWLVGKATSLSLCLLLCICLVLCIMRYVCCFAMN</sequence>
<name>A0A250X287_9CHLO</name>
<protein>
    <recommendedName>
        <fullName evidence="2">RAP domain-containing protein</fullName>
    </recommendedName>
</protein>
<dbReference type="Proteomes" id="UP000232323">
    <property type="component" value="Unassembled WGS sequence"/>
</dbReference>
<keyword evidence="4" id="KW-1185">Reference proteome</keyword>
<dbReference type="SMART" id="SM00952">
    <property type="entry name" value="RAP"/>
    <property type="match status" value="1"/>
</dbReference>
<dbReference type="GO" id="GO:0009507">
    <property type="term" value="C:chloroplast"/>
    <property type="evidence" value="ECO:0007669"/>
    <property type="project" value="GOC"/>
</dbReference>
<keyword evidence="1" id="KW-0812">Transmembrane</keyword>
<proteinExistence type="predicted"/>